<feature type="compositionally biased region" description="Acidic residues" evidence="1">
    <location>
        <begin position="272"/>
        <end position="300"/>
    </location>
</feature>
<evidence type="ECO:0008006" key="4">
    <source>
        <dbReference type="Google" id="ProtNLM"/>
    </source>
</evidence>
<dbReference type="EMBL" id="JAZGSY010000003">
    <property type="protein sequence ID" value="KAL1844202.1"/>
    <property type="molecule type" value="Genomic_DNA"/>
</dbReference>
<reference evidence="2 3" key="1">
    <citation type="journal article" date="2024" name="Commun. Biol.">
        <title>Comparative genomic analysis of thermophilic fungi reveals convergent evolutionary adaptations and gene losses.</title>
        <authorList>
            <person name="Steindorff A.S."/>
            <person name="Aguilar-Pontes M.V."/>
            <person name="Robinson A.J."/>
            <person name="Andreopoulos B."/>
            <person name="LaButti K."/>
            <person name="Kuo A."/>
            <person name="Mondo S."/>
            <person name="Riley R."/>
            <person name="Otillar R."/>
            <person name="Haridas S."/>
            <person name="Lipzen A."/>
            <person name="Grimwood J."/>
            <person name="Schmutz J."/>
            <person name="Clum A."/>
            <person name="Reid I.D."/>
            <person name="Moisan M.C."/>
            <person name="Butler G."/>
            <person name="Nguyen T.T.M."/>
            <person name="Dewar K."/>
            <person name="Conant G."/>
            <person name="Drula E."/>
            <person name="Henrissat B."/>
            <person name="Hansel C."/>
            <person name="Singer S."/>
            <person name="Hutchinson M.I."/>
            <person name="de Vries R.P."/>
            <person name="Natvig D.O."/>
            <person name="Powell A.J."/>
            <person name="Tsang A."/>
            <person name="Grigoriev I.V."/>
        </authorList>
    </citation>
    <scope>NUCLEOTIDE SEQUENCE [LARGE SCALE GENOMIC DNA]</scope>
    <source>
        <strain evidence="2 3">CBS 620.91</strain>
    </source>
</reference>
<accession>A0ABR3VR82</accession>
<name>A0ABR3VR82_HUMIN</name>
<dbReference type="Proteomes" id="UP001583172">
    <property type="component" value="Unassembled WGS sequence"/>
</dbReference>
<keyword evidence="3" id="KW-1185">Reference proteome</keyword>
<feature type="region of interest" description="Disordered" evidence="1">
    <location>
        <begin position="266"/>
        <end position="300"/>
    </location>
</feature>
<comment type="caution">
    <text evidence="2">The sequence shown here is derived from an EMBL/GenBank/DDBJ whole genome shotgun (WGS) entry which is preliminary data.</text>
</comment>
<protein>
    <recommendedName>
        <fullName evidence="4">F-box domain-containing protein</fullName>
    </recommendedName>
</protein>
<organism evidence="2 3">
    <name type="scientific">Humicola insolens</name>
    <name type="common">Soft-rot fungus</name>
    <dbReference type="NCBI Taxonomy" id="85995"/>
    <lineage>
        <taxon>Eukaryota</taxon>
        <taxon>Fungi</taxon>
        <taxon>Dikarya</taxon>
        <taxon>Ascomycota</taxon>
        <taxon>Pezizomycotina</taxon>
        <taxon>Sordariomycetes</taxon>
        <taxon>Sordariomycetidae</taxon>
        <taxon>Sordariales</taxon>
        <taxon>Chaetomiaceae</taxon>
        <taxon>Mycothermus</taxon>
    </lineage>
</organism>
<proteinExistence type="predicted"/>
<evidence type="ECO:0000313" key="2">
    <source>
        <dbReference type="EMBL" id="KAL1844202.1"/>
    </source>
</evidence>
<gene>
    <name evidence="2" type="ORF">VTJ49DRAFT_3858</name>
</gene>
<sequence>MLTLHDLPTETLDTIVATICRDRNSDLSALTCTDRSPCDCPPVPPPGQNLPPCHRRRRTALWSLCLTSRRLYAVAVPHLYHHLEQPYHFYWSLLARTLAERPDLGRHTRSLRWNGDYVDPVPSDLWTDFWHETALVDFFSNRRDEYLVTCPDEQYCRGPGEVREAANSEVTFSTLLGGDESLVLALITSMLPNLEMLVAKHSNDNIGFRFSKPGSLPRLRYLHLQGRKYLDIPAAKRVFIAARDTLDTVVLEMCPLLSDEELEHIRSRENQEESEDNDSEEPEEEGGEEQGEGEGEVEEANQELQDFLATHRVDNAGYHIIIPRVTHLTITDCALDIIDLWKIFITFPNVAHFHFKLAGPQPSSFDWNCYETAVREHEQAPPWELVAFFRSRNPKCAPRLQSFILEIMGNYKD</sequence>
<evidence type="ECO:0000313" key="3">
    <source>
        <dbReference type="Proteomes" id="UP001583172"/>
    </source>
</evidence>
<evidence type="ECO:0000256" key="1">
    <source>
        <dbReference type="SAM" id="MobiDB-lite"/>
    </source>
</evidence>